<keyword evidence="6" id="KW-0067">ATP-binding</keyword>
<evidence type="ECO:0000256" key="3">
    <source>
        <dbReference type="ARBA" id="ARBA00022679"/>
    </source>
</evidence>
<dbReference type="OMA" id="FPPEKKY"/>
<dbReference type="InterPro" id="IPR011009">
    <property type="entry name" value="Kinase-like_dom_sf"/>
</dbReference>
<gene>
    <name evidence="11" type="ORF">TRIVIDRAFT_212939</name>
</gene>
<reference evidence="11 12" key="1">
    <citation type="journal article" date="2011" name="Genome Biol.">
        <title>Comparative genome sequence analysis underscores mycoparasitism as the ancestral life style of Trichoderma.</title>
        <authorList>
            <person name="Kubicek C.P."/>
            <person name="Herrera-Estrella A."/>
            <person name="Seidl-Seiboth V."/>
            <person name="Martinez D.A."/>
            <person name="Druzhinina I.S."/>
            <person name="Thon M."/>
            <person name="Zeilinger S."/>
            <person name="Casas-Flores S."/>
            <person name="Horwitz B.A."/>
            <person name="Mukherjee P.K."/>
            <person name="Mukherjee M."/>
            <person name="Kredics L."/>
            <person name="Alcaraz L.D."/>
            <person name="Aerts A."/>
            <person name="Antal Z."/>
            <person name="Atanasova L."/>
            <person name="Cervantes-Badillo M.G."/>
            <person name="Challacombe J."/>
            <person name="Chertkov O."/>
            <person name="McCluskey K."/>
            <person name="Coulpier F."/>
            <person name="Deshpande N."/>
            <person name="von Doehren H."/>
            <person name="Ebbole D.J."/>
            <person name="Esquivel-Naranjo E.U."/>
            <person name="Fekete E."/>
            <person name="Flipphi M."/>
            <person name="Glaser F."/>
            <person name="Gomez-Rodriguez E.Y."/>
            <person name="Gruber S."/>
            <person name="Han C."/>
            <person name="Henrissat B."/>
            <person name="Hermosa R."/>
            <person name="Hernandez-Onate M."/>
            <person name="Karaffa L."/>
            <person name="Kosti I."/>
            <person name="Le Crom S."/>
            <person name="Lindquist E."/>
            <person name="Lucas S."/>
            <person name="Luebeck M."/>
            <person name="Luebeck P.S."/>
            <person name="Margeot A."/>
            <person name="Metz B."/>
            <person name="Misra M."/>
            <person name="Nevalainen H."/>
            <person name="Omann M."/>
            <person name="Packer N."/>
            <person name="Perrone G."/>
            <person name="Uresti-Rivera E.E."/>
            <person name="Salamov A."/>
            <person name="Schmoll M."/>
            <person name="Seiboth B."/>
            <person name="Shapiro H."/>
            <person name="Sukno S."/>
            <person name="Tamayo-Ramos J.A."/>
            <person name="Tisch D."/>
            <person name="Wiest A."/>
            <person name="Wilkinson H.H."/>
            <person name="Zhang M."/>
            <person name="Coutinho P.M."/>
            <person name="Kenerley C.M."/>
            <person name="Monte E."/>
            <person name="Baker S.E."/>
            <person name="Grigoriev I.V."/>
        </authorList>
    </citation>
    <scope>NUCLEOTIDE SEQUENCE [LARGE SCALE GENOMIC DNA]</scope>
    <source>
        <strain evidence="12">Gv29-8 / FGSC 10586</strain>
    </source>
</reference>
<name>G9MRB3_HYPVG</name>
<keyword evidence="3" id="KW-0808">Transferase</keyword>
<keyword evidence="12" id="KW-1185">Reference proteome</keyword>
<evidence type="ECO:0000256" key="1">
    <source>
        <dbReference type="ARBA" id="ARBA00012513"/>
    </source>
</evidence>
<dbReference type="STRING" id="413071.G9MRB3"/>
<dbReference type="InterPro" id="IPR000719">
    <property type="entry name" value="Prot_kinase_dom"/>
</dbReference>
<evidence type="ECO:0000256" key="8">
    <source>
        <dbReference type="ARBA" id="ARBA00048679"/>
    </source>
</evidence>
<dbReference type="SMART" id="SM00220">
    <property type="entry name" value="S_TKc"/>
    <property type="match status" value="1"/>
</dbReference>
<dbReference type="InterPro" id="IPR008271">
    <property type="entry name" value="Ser/Thr_kinase_AS"/>
</dbReference>
<dbReference type="PROSITE" id="PS50011">
    <property type="entry name" value="PROTEIN_KINASE_DOM"/>
    <property type="match status" value="1"/>
</dbReference>
<feature type="region of interest" description="Disordered" evidence="9">
    <location>
        <begin position="224"/>
        <end position="285"/>
    </location>
</feature>
<dbReference type="VEuPathDB" id="FungiDB:TRIVIDRAFT_212939"/>
<protein>
    <recommendedName>
        <fullName evidence="1">non-specific serine/threonine protein kinase</fullName>
        <ecNumber evidence="1">2.7.11.1</ecNumber>
    </recommendedName>
</protein>
<evidence type="ECO:0000256" key="6">
    <source>
        <dbReference type="ARBA" id="ARBA00022840"/>
    </source>
</evidence>
<evidence type="ECO:0000256" key="9">
    <source>
        <dbReference type="SAM" id="MobiDB-lite"/>
    </source>
</evidence>
<evidence type="ECO:0000313" key="11">
    <source>
        <dbReference type="EMBL" id="EHK22637.1"/>
    </source>
</evidence>
<proteinExistence type="predicted"/>
<evidence type="ECO:0000313" key="12">
    <source>
        <dbReference type="Proteomes" id="UP000007115"/>
    </source>
</evidence>
<keyword evidence="4" id="KW-0547">Nucleotide-binding</keyword>
<dbReference type="GO" id="GO:0005524">
    <property type="term" value="F:ATP binding"/>
    <property type="evidence" value="ECO:0007669"/>
    <property type="project" value="UniProtKB-KW"/>
</dbReference>
<dbReference type="SUPFAM" id="SSF56112">
    <property type="entry name" value="Protein kinase-like (PK-like)"/>
    <property type="match status" value="1"/>
</dbReference>
<dbReference type="GO" id="GO:0004674">
    <property type="term" value="F:protein serine/threonine kinase activity"/>
    <property type="evidence" value="ECO:0007669"/>
    <property type="project" value="UniProtKB-KW"/>
</dbReference>
<dbReference type="PANTHER" id="PTHR24343:SF191">
    <property type="entry name" value="SERINE_THREONINE PROTEIN KINASE"/>
    <property type="match status" value="1"/>
</dbReference>
<comment type="catalytic activity">
    <reaction evidence="7">
        <text>L-threonyl-[protein] + ATP = O-phospho-L-threonyl-[protein] + ADP + H(+)</text>
        <dbReference type="Rhea" id="RHEA:46608"/>
        <dbReference type="Rhea" id="RHEA-COMP:11060"/>
        <dbReference type="Rhea" id="RHEA-COMP:11605"/>
        <dbReference type="ChEBI" id="CHEBI:15378"/>
        <dbReference type="ChEBI" id="CHEBI:30013"/>
        <dbReference type="ChEBI" id="CHEBI:30616"/>
        <dbReference type="ChEBI" id="CHEBI:61977"/>
        <dbReference type="ChEBI" id="CHEBI:456216"/>
        <dbReference type="EC" id="2.7.11.1"/>
    </reaction>
</comment>
<dbReference type="EMBL" id="ABDF02000006">
    <property type="protein sequence ID" value="EHK22637.1"/>
    <property type="molecule type" value="Genomic_DNA"/>
</dbReference>
<sequence length="676" mass="74291">MALSAGPGMLVPTASAQVAPATPQPFPAADTGSPPRQAPIDLPDPILEGDETESEGPIEPVTPTSGRQSQDFTSLRNAHDQDQDDRSSFNIHRPSFQELPPPAQRSGRLSTSSIKITMTNFFRRPGAQDAPVFESGSPTPSESSYLHRPPTSGARPATRSSRFSFTRPSNTTIRSNSPPSPGAPPLEMVQADKQSLVDETELKKKNRASTGFSLRGRAVNFVGTTVGRTAGRPPNKGSRRANSFDAGSRGPLPHPHAKINAGDQTYPPERQPWAMPPDAGTGAKARRMSLSLPDDFNVDVAVLQDEFEYQSKLLGRHGKHLGKGAASKVSLMVRKGFPTEMYAVKEFRGKSGRESKEDYDKKIKSEFSIGKSLHHPNIVETIRLCTDHGRWNHVMEYCSEGDLFSLVQKGHLKGDAKLKDRLCLFKQLIQGVNYLHANGIAHRDIKLENLLITKDSKLKITDFGVSEVFCGTHPGLRESGGQCGKNMGEIRLCRPGICGSEPYIAPEVLLKNADYDPRALDVWSAAIVMIYMTFGGAIWSRAEAGNLHYDKLVTGWSKWNKKHEDEKDAAITDTDYPNCYALDVGVNPPALRRILLQMLNPDPDSRISIYEVITNRWVKNIECCQLESYDDPKHIIDVTKKDYGGKSGSKIFCHNHLPPKTHGSHSLGKMPGQAGY</sequence>
<dbReference type="OrthoDB" id="4062651at2759"/>
<evidence type="ECO:0000256" key="7">
    <source>
        <dbReference type="ARBA" id="ARBA00047899"/>
    </source>
</evidence>
<dbReference type="GeneID" id="25790702"/>
<organism evidence="11 12">
    <name type="scientific">Hypocrea virens (strain Gv29-8 / FGSC 10586)</name>
    <name type="common">Gliocladium virens</name>
    <name type="synonym">Trichoderma virens</name>
    <dbReference type="NCBI Taxonomy" id="413071"/>
    <lineage>
        <taxon>Eukaryota</taxon>
        <taxon>Fungi</taxon>
        <taxon>Dikarya</taxon>
        <taxon>Ascomycota</taxon>
        <taxon>Pezizomycotina</taxon>
        <taxon>Sordariomycetes</taxon>
        <taxon>Hypocreomycetidae</taxon>
        <taxon>Hypocreales</taxon>
        <taxon>Hypocreaceae</taxon>
        <taxon>Trichoderma</taxon>
    </lineage>
</organism>
<dbReference type="EC" id="2.7.11.1" evidence="1"/>
<dbReference type="Proteomes" id="UP000007115">
    <property type="component" value="Unassembled WGS sequence"/>
</dbReference>
<feature type="compositionally biased region" description="Polar residues" evidence="9">
    <location>
        <begin position="107"/>
        <end position="120"/>
    </location>
</feature>
<feature type="domain" description="Protein kinase" evidence="10">
    <location>
        <begin position="315"/>
        <end position="618"/>
    </location>
</feature>
<dbReference type="PROSITE" id="PS00108">
    <property type="entry name" value="PROTEIN_KINASE_ST"/>
    <property type="match status" value="1"/>
</dbReference>
<keyword evidence="2 11" id="KW-0723">Serine/threonine-protein kinase</keyword>
<comment type="caution">
    <text evidence="11">The sequence shown here is derived from an EMBL/GenBank/DDBJ whole genome shotgun (WGS) entry which is preliminary data.</text>
</comment>
<dbReference type="GO" id="GO:0005829">
    <property type="term" value="C:cytosol"/>
    <property type="evidence" value="ECO:0007669"/>
    <property type="project" value="TreeGrafter"/>
</dbReference>
<feature type="region of interest" description="Disordered" evidence="9">
    <location>
        <begin position="14"/>
        <end position="187"/>
    </location>
</feature>
<keyword evidence="5 11" id="KW-0418">Kinase</keyword>
<evidence type="ECO:0000259" key="10">
    <source>
        <dbReference type="PROSITE" id="PS50011"/>
    </source>
</evidence>
<accession>G9MRB3</accession>
<feature type="compositionally biased region" description="Basic and acidic residues" evidence="9">
    <location>
        <begin position="77"/>
        <end position="87"/>
    </location>
</feature>
<dbReference type="PANTHER" id="PTHR24343">
    <property type="entry name" value="SERINE/THREONINE KINASE"/>
    <property type="match status" value="1"/>
</dbReference>
<dbReference type="Pfam" id="PF00069">
    <property type="entry name" value="Pkinase"/>
    <property type="match status" value="1"/>
</dbReference>
<evidence type="ECO:0000256" key="2">
    <source>
        <dbReference type="ARBA" id="ARBA00022527"/>
    </source>
</evidence>
<feature type="compositionally biased region" description="Acidic residues" evidence="9">
    <location>
        <begin position="47"/>
        <end position="56"/>
    </location>
</feature>
<feature type="compositionally biased region" description="Polar residues" evidence="9">
    <location>
        <begin position="62"/>
        <end position="76"/>
    </location>
</feature>
<comment type="catalytic activity">
    <reaction evidence="8">
        <text>L-seryl-[protein] + ATP = O-phospho-L-seryl-[protein] + ADP + H(+)</text>
        <dbReference type="Rhea" id="RHEA:17989"/>
        <dbReference type="Rhea" id="RHEA-COMP:9863"/>
        <dbReference type="Rhea" id="RHEA-COMP:11604"/>
        <dbReference type="ChEBI" id="CHEBI:15378"/>
        <dbReference type="ChEBI" id="CHEBI:29999"/>
        <dbReference type="ChEBI" id="CHEBI:30616"/>
        <dbReference type="ChEBI" id="CHEBI:83421"/>
        <dbReference type="ChEBI" id="CHEBI:456216"/>
        <dbReference type="EC" id="2.7.11.1"/>
    </reaction>
</comment>
<dbReference type="HOGENOM" id="CLU_000288_63_33_1"/>
<dbReference type="eggNOG" id="KOG0590">
    <property type="taxonomic scope" value="Eukaryota"/>
</dbReference>
<evidence type="ECO:0000256" key="5">
    <source>
        <dbReference type="ARBA" id="ARBA00022777"/>
    </source>
</evidence>
<dbReference type="AlphaFoldDB" id="G9MRB3"/>
<dbReference type="GO" id="GO:0030003">
    <property type="term" value="P:intracellular monoatomic cation homeostasis"/>
    <property type="evidence" value="ECO:0007669"/>
    <property type="project" value="TreeGrafter"/>
</dbReference>
<evidence type="ECO:0000256" key="4">
    <source>
        <dbReference type="ARBA" id="ARBA00022741"/>
    </source>
</evidence>
<dbReference type="InParanoid" id="G9MRB3"/>
<feature type="compositionally biased region" description="Low complexity" evidence="9">
    <location>
        <begin position="154"/>
        <end position="169"/>
    </location>
</feature>
<dbReference type="Gene3D" id="1.10.510.10">
    <property type="entry name" value="Transferase(Phosphotransferase) domain 1"/>
    <property type="match status" value="1"/>
</dbReference>
<dbReference type="RefSeq" id="XP_013956851.1">
    <property type="nucleotide sequence ID" value="XM_014101376.1"/>
</dbReference>